<keyword evidence="2" id="KW-1185">Reference proteome</keyword>
<dbReference type="EnsemblPlants" id="PGSC0003DMT400093593">
    <property type="protein sequence ID" value="PGSC0003DMT400093593"/>
    <property type="gene ID" value="PGSC0003DMG400043164"/>
</dbReference>
<dbReference type="Proteomes" id="UP000011115">
    <property type="component" value="Unassembled WGS sequence"/>
</dbReference>
<accession>M1DSA2</accession>
<evidence type="ECO:0000313" key="2">
    <source>
        <dbReference type="Proteomes" id="UP000011115"/>
    </source>
</evidence>
<sequence length="103" mass="12065">MDGSTLDQEVDFPDPGHIFHVGCVWYEGKHFPENVFLHTKHTLHGKYDQDQENPPLDQEWIRPCLGLPKEIRTRNLLIKDELRSTYYSITTLLVARSELMDNL</sequence>
<name>M1DSA2_SOLTU</name>
<dbReference type="HOGENOM" id="CLU_2268579_0_0_1"/>
<reference evidence="1" key="2">
    <citation type="submission" date="2015-06" db="UniProtKB">
        <authorList>
            <consortium name="EnsemblPlants"/>
        </authorList>
    </citation>
    <scope>IDENTIFICATION</scope>
    <source>
        <strain evidence="1">DM1-3 516 R44</strain>
    </source>
</reference>
<organism evidence="1 2">
    <name type="scientific">Solanum tuberosum</name>
    <name type="common">Potato</name>
    <dbReference type="NCBI Taxonomy" id="4113"/>
    <lineage>
        <taxon>Eukaryota</taxon>
        <taxon>Viridiplantae</taxon>
        <taxon>Streptophyta</taxon>
        <taxon>Embryophyta</taxon>
        <taxon>Tracheophyta</taxon>
        <taxon>Spermatophyta</taxon>
        <taxon>Magnoliopsida</taxon>
        <taxon>eudicotyledons</taxon>
        <taxon>Gunneridae</taxon>
        <taxon>Pentapetalae</taxon>
        <taxon>asterids</taxon>
        <taxon>lamiids</taxon>
        <taxon>Solanales</taxon>
        <taxon>Solanaceae</taxon>
        <taxon>Solanoideae</taxon>
        <taxon>Solaneae</taxon>
        <taxon>Solanum</taxon>
    </lineage>
</organism>
<dbReference type="InParanoid" id="M1DSA2"/>
<proteinExistence type="predicted"/>
<dbReference type="Gramene" id="PGSC0003DMT400093593">
    <property type="protein sequence ID" value="PGSC0003DMT400093593"/>
    <property type="gene ID" value="PGSC0003DMG400043164"/>
</dbReference>
<reference evidence="2" key="1">
    <citation type="journal article" date="2011" name="Nature">
        <title>Genome sequence and analysis of the tuber crop potato.</title>
        <authorList>
            <consortium name="The Potato Genome Sequencing Consortium"/>
        </authorList>
    </citation>
    <scope>NUCLEOTIDE SEQUENCE [LARGE SCALE GENOMIC DNA]</scope>
    <source>
        <strain evidence="2">cv. DM1-3 516 R44</strain>
    </source>
</reference>
<dbReference type="PaxDb" id="4113-PGSC0003DMT400093593"/>
<protein>
    <submittedName>
        <fullName evidence="1">Uncharacterized protein</fullName>
    </submittedName>
</protein>
<dbReference type="AlphaFoldDB" id="M1DSA2"/>
<evidence type="ECO:0000313" key="1">
    <source>
        <dbReference type="EnsemblPlants" id="PGSC0003DMT400093593"/>
    </source>
</evidence>